<evidence type="ECO:0000256" key="7">
    <source>
        <dbReference type="ARBA" id="ARBA00023136"/>
    </source>
</evidence>
<dbReference type="OrthoDB" id="371262at2"/>
<proteinExistence type="inferred from homology"/>
<keyword evidence="4" id="KW-0997">Cell inner membrane</keyword>
<comment type="subcellular location">
    <subcellularLocation>
        <location evidence="1">Cell inner membrane</location>
        <topology evidence="1">Multi-pass membrane protein</topology>
    </subcellularLocation>
</comment>
<dbReference type="AlphaFoldDB" id="A0A1N6WMT7"/>
<dbReference type="InterPro" id="IPR007387">
    <property type="entry name" value="TRAP_DctQ"/>
</dbReference>
<evidence type="ECO:0000256" key="6">
    <source>
        <dbReference type="ARBA" id="ARBA00022989"/>
    </source>
</evidence>
<keyword evidence="5 9" id="KW-0812">Transmembrane</keyword>
<evidence type="ECO:0000256" key="1">
    <source>
        <dbReference type="ARBA" id="ARBA00004429"/>
    </source>
</evidence>
<comment type="similarity">
    <text evidence="8">Belongs to the TRAP transporter small permease family.</text>
</comment>
<dbReference type="Proteomes" id="UP000186400">
    <property type="component" value="Unassembled WGS sequence"/>
</dbReference>
<feature type="transmembrane region" description="Helical" evidence="9">
    <location>
        <begin position="80"/>
        <end position="100"/>
    </location>
</feature>
<evidence type="ECO:0000256" key="9">
    <source>
        <dbReference type="SAM" id="Phobius"/>
    </source>
</evidence>
<dbReference type="RefSeq" id="WP_076489674.1">
    <property type="nucleotide sequence ID" value="NZ_FTMS01000018.1"/>
</dbReference>
<feature type="transmembrane region" description="Helical" evidence="9">
    <location>
        <begin position="44"/>
        <end position="60"/>
    </location>
</feature>
<evidence type="ECO:0000256" key="4">
    <source>
        <dbReference type="ARBA" id="ARBA00022519"/>
    </source>
</evidence>
<keyword evidence="12" id="KW-1185">Reference proteome</keyword>
<name>A0A1N6WMT7_9SPIO</name>
<evidence type="ECO:0000313" key="11">
    <source>
        <dbReference type="EMBL" id="SIQ91365.1"/>
    </source>
</evidence>
<protein>
    <submittedName>
        <fullName evidence="11">TRAP-type C4-dicarboxylate transport system, small permease component</fullName>
    </submittedName>
</protein>
<feature type="transmembrane region" description="Helical" evidence="9">
    <location>
        <begin position="112"/>
        <end position="138"/>
    </location>
</feature>
<keyword evidence="2" id="KW-0813">Transport</keyword>
<dbReference type="STRING" id="159291.SAMN05920897_11811"/>
<evidence type="ECO:0000256" key="5">
    <source>
        <dbReference type="ARBA" id="ARBA00022692"/>
    </source>
</evidence>
<dbReference type="InterPro" id="IPR055348">
    <property type="entry name" value="DctQ"/>
</dbReference>
<keyword evidence="3" id="KW-1003">Cell membrane</keyword>
<dbReference type="PANTHER" id="PTHR35011">
    <property type="entry name" value="2,3-DIKETO-L-GULONATE TRAP TRANSPORTER SMALL PERMEASE PROTEIN YIAM"/>
    <property type="match status" value="1"/>
</dbReference>
<dbReference type="EMBL" id="FTMS01000018">
    <property type="protein sequence ID" value="SIQ91365.1"/>
    <property type="molecule type" value="Genomic_DNA"/>
</dbReference>
<evidence type="ECO:0000256" key="8">
    <source>
        <dbReference type="ARBA" id="ARBA00038436"/>
    </source>
</evidence>
<dbReference type="GO" id="GO:0005886">
    <property type="term" value="C:plasma membrane"/>
    <property type="evidence" value="ECO:0007669"/>
    <property type="project" value="UniProtKB-SubCell"/>
</dbReference>
<dbReference type="PANTHER" id="PTHR35011:SF2">
    <property type="entry name" value="2,3-DIKETO-L-GULONATE TRAP TRANSPORTER SMALL PERMEASE PROTEIN YIAM"/>
    <property type="match status" value="1"/>
</dbReference>
<feature type="domain" description="Tripartite ATP-independent periplasmic transporters DctQ component" evidence="10">
    <location>
        <begin position="20"/>
        <end position="143"/>
    </location>
</feature>
<reference evidence="11 12" key="1">
    <citation type="submission" date="2017-01" db="EMBL/GenBank/DDBJ databases">
        <authorList>
            <person name="Mah S.A."/>
            <person name="Swanson W.J."/>
            <person name="Moy G.W."/>
            <person name="Vacquier V.D."/>
        </authorList>
    </citation>
    <scope>NUCLEOTIDE SEQUENCE [LARGE SCALE GENOMIC DNA]</scope>
    <source>
        <strain evidence="11 12">ASpG1</strain>
    </source>
</reference>
<evidence type="ECO:0000256" key="2">
    <source>
        <dbReference type="ARBA" id="ARBA00022448"/>
    </source>
</evidence>
<accession>A0A1N6WMT7</accession>
<sequence length="160" mass="18010">MYPTLRRAEEALAVLLFSVILLLILWQIISRYILGVPVPWTDELSRLLFVYMGVLGAHLAQRDKIHVRIDMILSRLAPGAYRVVEILFNLIILACCIFLIREGMILAARKAVIYMITINVSSWFLFIPLAILGALVSLEVGLQTRDLLRQTSGAGEADRC</sequence>
<dbReference type="Pfam" id="PF04290">
    <property type="entry name" value="DctQ"/>
    <property type="match status" value="1"/>
</dbReference>
<evidence type="ECO:0000259" key="10">
    <source>
        <dbReference type="Pfam" id="PF04290"/>
    </source>
</evidence>
<keyword evidence="6 9" id="KW-1133">Transmembrane helix</keyword>
<evidence type="ECO:0000256" key="3">
    <source>
        <dbReference type="ARBA" id="ARBA00022475"/>
    </source>
</evidence>
<dbReference type="GO" id="GO:0022857">
    <property type="term" value="F:transmembrane transporter activity"/>
    <property type="evidence" value="ECO:0007669"/>
    <property type="project" value="TreeGrafter"/>
</dbReference>
<feature type="transmembrane region" description="Helical" evidence="9">
    <location>
        <begin position="12"/>
        <end position="29"/>
    </location>
</feature>
<organism evidence="11 12">
    <name type="scientific">Alkalispirochaeta americana</name>
    <dbReference type="NCBI Taxonomy" id="159291"/>
    <lineage>
        <taxon>Bacteria</taxon>
        <taxon>Pseudomonadati</taxon>
        <taxon>Spirochaetota</taxon>
        <taxon>Spirochaetia</taxon>
        <taxon>Spirochaetales</taxon>
        <taxon>Spirochaetaceae</taxon>
        <taxon>Alkalispirochaeta</taxon>
    </lineage>
</organism>
<evidence type="ECO:0000313" key="12">
    <source>
        <dbReference type="Proteomes" id="UP000186400"/>
    </source>
</evidence>
<dbReference type="GO" id="GO:0015740">
    <property type="term" value="P:C4-dicarboxylate transport"/>
    <property type="evidence" value="ECO:0007669"/>
    <property type="project" value="TreeGrafter"/>
</dbReference>
<keyword evidence="7 9" id="KW-0472">Membrane</keyword>
<gene>
    <name evidence="11" type="ORF">SAMN05920897_11811</name>
</gene>